<organism evidence="1 2">
    <name type="scientific">Phialocephala subalpina</name>
    <dbReference type="NCBI Taxonomy" id="576137"/>
    <lineage>
        <taxon>Eukaryota</taxon>
        <taxon>Fungi</taxon>
        <taxon>Dikarya</taxon>
        <taxon>Ascomycota</taxon>
        <taxon>Pezizomycotina</taxon>
        <taxon>Leotiomycetes</taxon>
        <taxon>Helotiales</taxon>
        <taxon>Mollisiaceae</taxon>
        <taxon>Phialocephala</taxon>
        <taxon>Phialocephala fortinii species complex</taxon>
    </lineage>
</organism>
<accession>A0A1L7XW62</accession>
<proteinExistence type="predicted"/>
<evidence type="ECO:0000313" key="2">
    <source>
        <dbReference type="Proteomes" id="UP000184330"/>
    </source>
</evidence>
<evidence type="ECO:0000313" key="1">
    <source>
        <dbReference type="EMBL" id="CZR69256.1"/>
    </source>
</evidence>
<name>A0A1L7XW62_9HELO</name>
<protein>
    <submittedName>
        <fullName evidence="1">Uncharacterized protein</fullName>
    </submittedName>
</protein>
<dbReference type="AlphaFoldDB" id="A0A1L7XW62"/>
<gene>
    <name evidence="1" type="ORF">PAC_19156</name>
</gene>
<dbReference type="EMBL" id="FJOG01000067">
    <property type="protein sequence ID" value="CZR69256.1"/>
    <property type="molecule type" value="Genomic_DNA"/>
</dbReference>
<keyword evidence="2" id="KW-1185">Reference proteome</keyword>
<reference evidence="1 2" key="1">
    <citation type="submission" date="2016-03" db="EMBL/GenBank/DDBJ databases">
        <authorList>
            <person name="Ploux O."/>
        </authorList>
    </citation>
    <scope>NUCLEOTIDE SEQUENCE [LARGE SCALE GENOMIC DNA]</scope>
    <source>
        <strain evidence="1 2">UAMH 11012</strain>
    </source>
</reference>
<sequence>MVILFGAFALHSNGTSYNNSVSTIVRTAQSPEVGLLMHFSQRLTLRLHAHCSDLCHLQIQALVQGSTSGAMPFPPHIAEAKLSFGILQDQYDTERGSVNTQTDDILDLEAVEI</sequence>
<dbReference type="Proteomes" id="UP000184330">
    <property type="component" value="Unassembled WGS sequence"/>
</dbReference>